<dbReference type="EMBL" id="JAOUSE010000012">
    <property type="protein sequence ID" value="MCU9594016.1"/>
    <property type="molecule type" value="Genomic_DNA"/>
</dbReference>
<name>A0ABT2WGG1_9BACI</name>
<dbReference type="HAMAP" id="MF_00422">
    <property type="entry name" value="SecE"/>
    <property type="match status" value="1"/>
</dbReference>
<dbReference type="PANTHER" id="PTHR33910">
    <property type="entry name" value="PROTEIN TRANSLOCASE SUBUNIT SECE"/>
    <property type="match status" value="1"/>
</dbReference>
<evidence type="ECO:0000256" key="5">
    <source>
        <dbReference type="ARBA" id="ARBA00022927"/>
    </source>
</evidence>
<keyword evidence="4 9" id="KW-0812">Transmembrane</keyword>
<evidence type="ECO:0000313" key="10">
    <source>
        <dbReference type="EMBL" id="MCU9594016.1"/>
    </source>
</evidence>
<comment type="subcellular location">
    <subcellularLocation>
        <location evidence="9">Cell membrane</location>
        <topology evidence="9">Single-pass membrane protein</topology>
    </subcellularLocation>
    <subcellularLocation>
        <location evidence="1">Membrane</location>
    </subcellularLocation>
</comment>
<dbReference type="Pfam" id="PF00584">
    <property type="entry name" value="SecE"/>
    <property type="match status" value="1"/>
</dbReference>
<dbReference type="InterPro" id="IPR005807">
    <property type="entry name" value="SecE_bac"/>
</dbReference>
<keyword evidence="2 9" id="KW-0813">Transport</keyword>
<evidence type="ECO:0000256" key="9">
    <source>
        <dbReference type="HAMAP-Rule" id="MF_00422"/>
    </source>
</evidence>
<evidence type="ECO:0000256" key="6">
    <source>
        <dbReference type="ARBA" id="ARBA00022989"/>
    </source>
</evidence>
<feature type="transmembrane region" description="Helical" evidence="9">
    <location>
        <begin position="26"/>
        <end position="47"/>
    </location>
</feature>
<evidence type="ECO:0000313" key="11">
    <source>
        <dbReference type="Proteomes" id="UP001208656"/>
    </source>
</evidence>
<evidence type="ECO:0000256" key="3">
    <source>
        <dbReference type="ARBA" id="ARBA00022475"/>
    </source>
</evidence>
<evidence type="ECO:0000256" key="1">
    <source>
        <dbReference type="ARBA" id="ARBA00004370"/>
    </source>
</evidence>
<dbReference type="RefSeq" id="WP_173660744.1">
    <property type="nucleotide sequence ID" value="NZ_JAOUSE010000012.1"/>
</dbReference>
<keyword evidence="5 9" id="KW-0653">Protein transport</keyword>
<keyword evidence="11" id="KW-1185">Reference proteome</keyword>
<comment type="function">
    <text evidence="9">Essential subunit of the Sec protein translocation channel SecYEG. Clamps together the 2 halves of SecY. May contact the channel plug during translocation.</text>
</comment>
<accession>A0ABT2WGG1</accession>
<organism evidence="10 11">
    <name type="scientific">Pallidibacillus thermolactis</name>
    <dbReference type="NCBI Taxonomy" id="251051"/>
    <lineage>
        <taxon>Bacteria</taxon>
        <taxon>Bacillati</taxon>
        <taxon>Bacillota</taxon>
        <taxon>Bacilli</taxon>
        <taxon>Bacillales</taxon>
        <taxon>Bacillaceae</taxon>
        <taxon>Pallidibacillus</taxon>
    </lineage>
</organism>
<sequence>MQSVRKFFHNIAEEMRKVRWPNRKELTKYTITVVTTLIFFVIFFALVDLGISSLINLISLN</sequence>
<evidence type="ECO:0000256" key="7">
    <source>
        <dbReference type="ARBA" id="ARBA00023010"/>
    </source>
</evidence>
<dbReference type="InterPro" id="IPR001901">
    <property type="entry name" value="Translocase_SecE/Sec61-g"/>
</dbReference>
<comment type="subunit">
    <text evidence="9">Component of the Sec protein translocase complex. Heterotrimer consisting of SecY, SecE and SecG subunits. The heterotrimers can form oligomers, although 1 heterotrimer is thought to be able to translocate proteins. Interacts with the ribosome. Interacts with SecDF, and other proteins may be involved. Interacts with SecA.</text>
</comment>
<evidence type="ECO:0000256" key="8">
    <source>
        <dbReference type="ARBA" id="ARBA00023136"/>
    </source>
</evidence>
<dbReference type="Gene3D" id="1.20.5.1030">
    <property type="entry name" value="Preprotein translocase secy subunit"/>
    <property type="match status" value="1"/>
</dbReference>
<dbReference type="Proteomes" id="UP001208656">
    <property type="component" value="Unassembled WGS sequence"/>
</dbReference>
<keyword evidence="6 9" id="KW-1133">Transmembrane helix</keyword>
<protein>
    <recommendedName>
        <fullName evidence="9">Protein translocase subunit SecE</fullName>
    </recommendedName>
</protein>
<gene>
    <name evidence="9 10" type="primary">secE</name>
    <name evidence="10" type="ORF">OEV82_06060</name>
</gene>
<evidence type="ECO:0000256" key="2">
    <source>
        <dbReference type="ARBA" id="ARBA00022448"/>
    </source>
</evidence>
<keyword evidence="7 9" id="KW-0811">Translocation</keyword>
<dbReference type="InterPro" id="IPR038379">
    <property type="entry name" value="SecE_sf"/>
</dbReference>
<comment type="similarity">
    <text evidence="9">Belongs to the SecE/SEC61-gamma family.</text>
</comment>
<dbReference type="PANTHER" id="PTHR33910:SF1">
    <property type="entry name" value="PROTEIN TRANSLOCASE SUBUNIT SECE"/>
    <property type="match status" value="1"/>
</dbReference>
<proteinExistence type="inferred from homology"/>
<reference evidence="10 11" key="1">
    <citation type="submission" date="2022-10" db="EMBL/GenBank/DDBJ databases">
        <title>Description of Fervidibacillus gen. nov. in the family Fervidibacillaceae fam. nov. with two species, Fervidibacillus albus sp. nov., and Fervidibacillus halotolerans sp. nov., isolated from tidal flat sediments.</title>
        <authorList>
            <person name="Kwon K.K."/>
            <person name="Yang S.-H."/>
        </authorList>
    </citation>
    <scope>NUCLEOTIDE SEQUENCE [LARGE SCALE GENOMIC DNA]</scope>
    <source>
        <strain evidence="10 11">DSM 23332</strain>
    </source>
</reference>
<comment type="caution">
    <text evidence="10">The sequence shown here is derived from an EMBL/GenBank/DDBJ whole genome shotgun (WGS) entry which is preliminary data.</text>
</comment>
<dbReference type="PROSITE" id="PS01067">
    <property type="entry name" value="SECE_SEC61G"/>
    <property type="match status" value="1"/>
</dbReference>
<dbReference type="NCBIfam" id="TIGR00964">
    <property type="entry name" value="secE_bact"/>
    <property type="match status" value="1"/>
</dbReference>
<keyword evidence="3 9" id="KW-1003">Cell membrane</keyword>
<evidence type="ECO:0000256" key="4">
    <source>
        <dbReference type="ARBA" id="ARBA00022692"/>
    </source>
</evidence>
<keyword evidence="8 9" id="KW-0472">Membrane</keyword>